<accession>A0A7W5AU47</accession>
<keyword evidence="2" id="KW-1185">Reference proteome</keyword>
<dbReference type="EMBL" id="JACHXK010000001">
    <property type="protein sequence ID" value="MBB3108712.1"/>
    <property type="molecule type" value="Genomic_DNA"/>
</dbReference>
<dbReference type="RefSeq" id="WP_343060379.1">
    <property type="nucleotide sequence ID" value="NZ_JACHXK010000001.1"/>
</dbReference>
<comment type="caution">
    <text evidence="1">The sequence shown here is derived from an EMBL/GenBank/DDBJ whole genome shotgun (WGS) entry which is preliminary data.</text>
</comment>
<reference evidence="1 2" key="1">
    <citation type="submission" date="2020-08" db="EMBL/GenBank/DDBJ databases">
        <title>Genomic Encyclopedia of Type Strains, Phase III (KMG-III): the genomes of soil and plant-associated and newly described type strains.</title>
        <authorList>
            <person name="Whitman W."/>
        </authorList>
    </citation>
    <scope>NUCLEOTIDE SEQUENCE [LARGE SCALE GENOMIC DNA]</scope>
    <source>
        <strain evidence="1 2">CECT 5862</strain>
    </source>
</reference>
<gene>
    <name evidence="1" type="ORF">FHS18_000740</name>
</gene>
<evidence type="ECO:0000313" key="2">
    <source>
        <dbReference type="Proteomes" id="UP000570361"/>
    </source>
</evidence>
<protein>
    <submittedName>
        <fullName evidence="1">Uncharacterized protein</fullName>
    </submittedName>
</protein>
<dbReference type="AlphaFoldDB" id="A0A7W5AU47"/>
<proteinExistence type="predicted"/>
<dbReference type="Proteomes" id="UP000570361">
    <property type="component" value="Unassembled WGS sequence"/>
</dbReference>
<name>A0A7W5AU47_9BACL</name>
<evidence type="ECO:0000313" key="1">
    <source>
        <dbReference type="EMBL" id="MBB3108712.1"/>
    </source>
</evidence>
<organism evidence="1 2">
    <name type="scientific">Paenibacillus phyllosphaerae</name>
    <dbReference type="NCBI Taxonomy" id="274593"/>
    <lineage>
        <taxon>Bacteria</taxon>
        <taxon>Bacillati</taxon>
        <taxon>Bacillota</taxon>
        <taxon>Bacilli</taxon>
        <taxon>Bacillales</taxon>
        <taxon>Paenibacillaceae</taxon>
        <taxon>Paenibacillus</taxon>
    </lineage>
</organism>
<sequence>MLFDPTIFENLKVAFENQLYDLDTLEQTITITGRADRIDMAVMSRECTLLFELREHKDVTAEVTLTTSLKDLAAELLEQEGASPGCRLLLRFHLNVRGEQAICAELGRIVQQIWELEQPPVQRLSFVYGEEPTIYRNTIEVDFGRTINEDQMEDIPSLLAYMVRSLEELNPLIREAN</sequence>